<feature type="region of interest" description="Disordered" evidence="1">
    <location>
        <begin position="191"/>
        <end position="217"/>
    </location>
</feature>
<accession>G7E675</accession>
<comment type="caution">
    <text evidence="2">The sequence shown here is derived from an EMBL/GenBank/DDBJ whole genome shotgun (WGS) entry which is preliminary data.</text>
</comment>
<gene>
    <name evidence="2" type="primary">Mo05020</name>
    <name evidence="2" type="ORF">E5Q_05020</name>
</gene>
<dbReference type="EMBL" id="BABT02000150">
    <property type="protein sequence ID" value="GAA98335.1"/>
    <property type="molecule type" value="Genomic_DNA"/>
</dbReference>
<sequence length="217" mass="23940">MINGSLNMPRLSLSSEESIETSSAKSSEQASSDLHKSHATRESPKTALLNERLARALWDAPRAEEYLELFVRDHHALKVKCDTYELAGLHYKDKRDELVRSIAAKDKDLIDKDVELAYRAGEIARLRRELDQCKKDIAIVHQEESADLRATHEAREAKPAIKECKALQHEATTVVVMPEGSEADLVVELPSPVTNSGQTMPSLSSIVPSASSSVVGK</sequence>
<feature type="compositionally biased region" description="Low complexity" evidence="1">
    <location>
        <begin position="12"/>
        <end position="32"/>
    </location>
</feature>
<reference evidence="2 3" key="1">
    <citation type="journal article" date="2011" name="J. Gen. Appl. Microbiol.">
        <title>Draft genome sequencing of the enigmatic basidiomycete Mixia osmundae.</title>
        <authorList>
            <person name="Nishida H."/>
            <person name="Nagatsuka Y."/>
            <person name="Sugiyama J."/>
        </authorList>
    </citation>
    <scope>NUCLEOTIDE SEQUENCE [LARGE SCALE GENOMIC DNA]</scope>
    <source>
        <strain evidence="3">CBS 9802 / IAM 14324 / JCM 22182 / KY 12970</strain>
    </source>
</reference>
<keyword evidence="3" id="KW-1185">Reference proteome</keyword>
<evidence type="ECO:0000313" key="2">
    <source>
        <dbReference type="EMBL" id="GAA98335.1"/>
    </source>
</evidence>
<reference evidence="2 3" key="2">
    <citation type="journal article" date="2012" name="Open Biol.">
        <title>Characteristics of nucleosomes and linker DNA regions on the genome of the basidiomycete Mixia osmundae revealed by mono- and dinucleosome mapping.</title>
        <authorList>
            <person name="Nishida H."/>
            <person name="Kondo S."/>
            <person name="Matsumoto T."/>
            <person name="Suzuki Y."/>
            <person name="Yoshikawa H."/>
            <person name="Taylor T.D."/>
            <person name="Sugiyama J."/>
        </authorList>
    </citation>
    <scope>NUCLEOTIDE SEQUENCE [LARGE SCALE GENOMIC DNA]</scope>
    <source>
        <strain evidence="3">CBS 9802 / IAM 14324 / JCM 22182 / KY 12970</strain>
    </source>
</reference>
<dbReference type="Proteomes" id="UP000009131">
    <property type="component" value="Unassembled WGS sequence"/>
</dbReference>
<feature type="compositionally biased region" description="Basic and acidic residues" evidence="1">
    <location>
        <begin position="33"/>
        <end position="44"/>
    </location>
</feature>
<feature type="compositionally biased region" description="Low complexity" evidence="1">
    <location>
        <begin position="202"/>
        <end position="217"/>
    </location>
</feature>
<dbReference type="HOGENOM" id="CLU_1272584_0_0_1"/>
<proteinExistence type="predicted"/>
<dbReference type="AlphaFoldDB" id="G7E675"/>
<name>G7E675_MIXOS</name>
<feature type="compositionally biased region" description="Polar residues" evidence="1">
    <location>
        <begin position="192"/>
        <end position="201"/>
    </location>
</feature>
<dbReference type="InParanoid" id="G7E675"/>
<organism evidence="2 3">
    <name type="scientific">Mixia osmundae (strain CBS 9802 / IAM 14324 / JCM 22182 / KY 12970)</name>
    <dbReference type="NCBI Taxonomy" id="764103"/>
    <lineage>
        <taxon>Eukaryota</taxon>
        <taxon>Fungi</taxon>
        <taxon>Dikarya</taxon>
        <taxon>Basidiomycota</taxon>
        <taxon>Pucciniomycotina</taxon>
        <taxon>Mixiomycetes</taxon>
        <taxon>Mixiales</taxon>
        <taxon>Mixiaceae</taxon>
        <taxon>Mixia</taxon>
    </lineage>
</organism>
<dbReference type="RefSeq" id="XP_014569152.1">
    <property type="nucleotide sequence ID" value="XM_014713666.1"/>
</dbReference>
<protein>
    <submittedName>
        <fullName evidence="2">Uncharacterized protein</fullName>
    </submittedName>
</protein>
<evidence type="ECO:0000256" key="1">
    <source>
        <dbReference type="SAM" id="MobiDB-lite"/>
    </source>
</evidence>
<evidence type="ECO:0000313" key="3">
    <source>
        <dbReference type="Proteomes" id="UP000009131"/>
    </source>
</evidence>
<feature type="region of interest" description="Disordered" evidence="1">
    <location>
        <begin position="1"/>
        <end position="45"/>
    </location>
</feature>